<evidence type="ECO:0000313" key="1">
    <source>
        <dbReference type="EMBL" id="KLN54717.1"/>
    </source>
</evidence>
<evidence type="ECO:0008006" key="3">
    <source>
        <dbReference type="Google" id="ProtNLM"/>
    </source>
</evidence>
<dbReference type="AlphaFoldDB" id="A0A0H2M1U7"/>
<dbReference type="EMBL" id="JZWI01000021">
    <property type="protein sequence ID" value="KLN54717.1"/>
    <property type="molecule type" value="Genomic_DNA"/>
</dbReference>
<keyword evidence="2" id="KW-1185">Reference proteome</keyword>
<protein>
    <recommendedName>
        <fullName evidence="3">DUF551 domain-containing protein</fullName>
    </recommendedName>
</protein>
<accession>A0A0H2M1U7</accession>
<dbReference type="Proteomes" id="UP000035170">
    <property type="component" value="Unassembled WGS sequence"/>
</dbReference>
<proteinExistence type="predicted"/>
<sequence length="126" mass="13782">MDQQLKHSLIDQIMGQVQVFASSWALIGGRFNGGDALEHAEAQRVELRNMVLGAIVARAWPQGQVLVQWIPVGQGLPDSDLTVHITLGPGASEPVWLGYLDGDTWRDIEGNEVEVTHWAQMLEAAA</sequence>
<dbReference type="PATRIC" id="fig|34073.19.peg.4117"/>
<gene>
    <name evidence="1" type="ORF">VPARA_40210</name>
</gene>
<comment type="caution">
    <text evidence="1">The sequence shown here is derived from an EMBL/GenBank/DDBJ whole genome shotgun (WGS) entry which is preliminary data.</text>
</comment>
<evidence type="ECO:0000313" key="2">
    <source>
        <dbReference type="Proteomes" id="UP000035170"/>
    </source>
</evidence>
<organism evidence="1 2">
    <name type="scientific">Variovorax paradoxus</name>
    <dbReference type="NCBI Taxonomy" id="34073"/>
    <lineage>
        <taxon>Bacteria</taxon>
        <taxon>Pseudomonadati</taxon>
        <taxon>Pseudomonadota</taxon>
        <taxon>Betaproteobacteria</taxon>
        <taxon>Burkholderiales</taxon>
        <taxon>Comamonadaceae</taxon>
        <taxon>Variovorax</taxon>
    </lineage>
</organism>
<dbReference type="RefSeq" id="WP_047785766.1">
    <property type="nucleotide sequence ID" value="NZ_JZWI01000021.1"/>
</dbReference>
<reference evidence="1 2" key="1">
    <citation type="submission" date="2015-03" db="EMBL/GenBank/DDBJ databases">
        <title>Genome sequence of Variovorax paradoxus TBEA6.</title>
        <authorList>
            <person name="Poehlein A."/>
            <person name="Schuldes J."/>
            <person name="Wuebbeler J.H."/>
            <person name="Hiessl S."/>
            <person name="Steinbuechel A."/>
            <person name="Daniel R."/>
        </authorList>
    </citation>
    <scope>NUCLEOTIDE SEQUENCE [LARGE SCALE GENOMIC DNA]</scope>
    <source>
        <strain evidence="1 2">TBEA6</strain>
    </source>
</reference>
<name>A0A0H2M1U7_VARPD</name>